<dbReference type="InterPro" id="IPR000595">
    <property type="entry name" value="cNMP-bd_dom"/>
</dbReference>
<dbReference type="InterPro" id="IPR018488">
    <property type="entry name" value="cNMP-bd_CS"/>
</dbReference>
<keyword evidence="5" id="KW-0418">Kinase</keyword>
<feature type="region of interest" description="Disordered" evidence="9">
    <location>
        <begin position="620"/>
        <end position="873"/>
    </location>
</feature>
<feature type="region of interest" description="Disordered" evidence="9">
    <location>
        <begin position="527"/>
        <end position="559"/>
    </location>
</feature>
<dbReference type="GO" id="GO:0004674">
    <property type="term" value="F:protein serine/threonine kinase activity"/>
    <property type="evidence" value="ECO:0007669"/>
    <property type="project" value="UniProtKB-KW"/>
</dbReference>
<feature type="compositionally biased region" description="Polar residues" evidence="9">
    <location>
        <begin position="702"/>
        <end position="711"/>
    </location>
</feature>
<dbReference type="Pfam" id="PF02141">
    <property type="entry name" value="DENN"/>
    <property type="match status" value="1"/>
</dbReference>
<evidence type="ECO:0008006" key="15">
    <source>
        <dbReference type="Google" id="ProtNLM"/>
    </source>
</evidence>
<keyword evidence="14" id="KW-1185">Reference proteome</keyword>
<dbReference type="Gene3D" id="3.40.50.11500">
    <property type="match status" value="1"/>
</dbReference>
<feature type="region of interest" description="Disordered" evidence="9">
    <location>
        <begin position="1447"/>
        <end position="1495"/>
    </location>
</feature>
<keyword evidence="6 8" id="KW-0067">ATP-binding</keyword>
<feature type="compositionally biased region" description="Polar residues" evidence="9">
    <location>
        <begin position="162"/>
        <end position="176"/>
    </location>
</feature>
<dbReference type="SMART" id="SM00220">
    <property type="entry name" value="S_TKc"/>
    <property type="match status" value="1"/>
</dbReference>
<feature type="compositionally biased region" description="Gly residues" evidence="9">
    <location>
        <begin position="382"/>
        <end position="396"/>
    </location>
</feature>
<dbReference type="Gene3D" id="3.30.200.20">
    <property type="entry name" value="Phosphorylase Kinase, domain 1"/>
    <property type="match status" value="1"/>
</dbReference>
<evidence type="ECO:0000256" key="1">
    <source>
        <dbReference type="ARBA" id="ARBA00022527"/>
    </source>
</evidence>
<feature type="compositionally biased region" description="Basic and acidic residues" evidence="9">
    <location>
        <begin position="817"/>
        <end position="827"/>
    </location>
</feature>
<gene>
    <name evidence="13" type="ORF">ACHAWU_002665</name>
</gene>
<feature type="compositionally biased region" description="Basic and acidic residues" evidence="9">
    <location>
        <begin position="454"/>
        <end position="468"/>
    </location>
</feature>
<evidence type="ECO:0000259" key="12">
    <source>
        <dbReference type="PROSITE" id="PS50211"/>
    </source>
</evidence>
<feature type="domain" description="UDENN" evidence="12">
    <location>
        <begin position="1831"/>
        <end position="2253"/>
    </location>
</feature>
<dbReference type="PANTHER" id="PTHR24353">
    <property type="entry name" value="CYCLIC NUCLEOTIDE-DEPENDENT PROTEIN KINASE"/>
    <property type="match status" value="1"/>
</dbReference>
<dbReference type="InterPro" id="IPR011009">
    <property type="entry name" value="Kinase-like_dom_sf"/>
</dbReference>
<evidence type="ECO:0000256" key="6">
    <source>
        <dbReference type="ARBA" id="ARBA00022840"/>
    </source>
</evidence>
<feature type="region of interest" description="Disordered" evidence="9">
    <location>
        <begin position="1532"/>
        <end position="1555"/>
    </location>
</feature>
<dbReference type="InterPro" id="IPR000719">
    <property type="entry name" value="Prot_kinase_dom"/>
</dbReference>
<dbReference type="InterPro" id="IPR008271">
    <property type="entry name" value="Ser/Thr_kinase_AS"/>
</dbReference>
<feature type="compositionally biased region" description="Polar residues" evidence="9">
    <location>
        <begin position="620"/>
        <end position="632"/>
    </location>
</feature>
<dbReference type="Gene3D" id="2.60.120.10">
    <property type="entry name" value="Jelly Rolls"/>
    <property type="match status" value="2"/>
</dbReference>
<evidence type="ECO:0000313" key="14">
    <source>
        <dbReference type="Proteomes" id="UP001530293"/>
    </source>
</evidence>
<feature type="compositionally biased region" description="Low complexity" evidence="9">
    <location>
        <begin position="246"/>
        <end position="260"/>
    </location>
</feature>
<feature type="region of interest" description="Disordered" evidence="9">
    <location>
        <begin position="229"/>
        <end position="264"/>
    </location>
</feature>
<feature type="compositionally biased region" description="Low complexity" evidence="9">
    <location>
        <begin position="670"/>
        <end position="701"/>
    </location>
</feature>
<feature type="compositionally biased region" description="Low complexity" evidence="9">
    <location>
        <begin position="731"/>
        <end position="743"/>
    </location>
</feature>
<feature type="compositionally biased region" description="Low complexity" evidence="9">
    <location>
        <begin position="357"/>
        <end position="381"/>
    </location>
</feature>
<dbReference type="PROSITE" id="PS00888">
    <property type="entry name" value="CNMP_BINDING_1"/>
    <property type="match status" value="2"/>
</dbReference>
<dbReference type="GO" id="GO:0030553">
    <property type="term" value="F:cGMP binding"/>
    <property type="evidence" value="ECO:0007669"/>
    <property type="project" value="UniProtKB-KW"/>
</dbReference>
<feature type="compositionally biased region" description="Low complexity" evidence="9">
    <location>
        <begin position="534"/>
        <end position="555"/>
    </location>
</feature>
<feature type="domain" description="Protein kinase" evidence="10">
    <location>
        <begin position="1165"/>
        <end position="1427"/>
    </location>
</feature>
<feature type="compositionally biased region" description="Acidic residues" evidence="9">
    <location>
        <begin position="65"/>
        <end position="74"/>
    </location>
</feature>
<feature type="region of interest" description="Disordered" evidence="9">
    <location>
        <begin position="304"/>
        <end position="408"/>
    </location>
</feature>
<evidence type="ECO:0000256" key="2">
    <source>
        <dbReference type="ARBA" id="ARBA00022535"/>
    </source>
</evidence>
<dbReference type="InterPro" id="IPR018490">
    <property type="entry name" value="cNMP-bd_dom_sf"/>
</dbReference>
<dbReference type="SUPFAM" id="SSF51206">
    <property type="entry name" value="cAMP-binding domain-like"/>
    <property type="match status" value="2"/>
</dbReference>
<dbReference type="PROSITE" id="PS50211">
    <property type="entry name" value="DENN"/>
    <property type="match status" value="1"/>
</dbReference>
<feature type="compositionally biased region" description="Low complexity" evidence="9">
    <location>
        <begin position="1541"/>
        <end position="1551"/>
    </location>
</feature>
<dbReference type="PRINTS" id="PR00103">
    <property type="entry name" value="CAMPKINASE"/>
</dbReference>
<keyword evidence="4 8" id="KW-0547">Nucleotide-binding</keyword>
<feature type="compositionally biased region" description="Polar residues" evidence="9">
    <location>
        <begin position="1447"/>
        <end position="1478"/>
    </location>
</feature>
<evidence type="ECO:0000313" key="13">
    <source>
        <dbReference type="EMBL" id="KAL3768449.1"/>
    </source>
</evidence>
<evidence type="ECO:0000256" key="4">
    <source>
        <dbReference type="ARBA" id="ARBA00022741"/>
    </source>
</evidence>
<feature type="region of interest" description="Disordered" evidence="9">
    <location>
        <begin position="195"/>
        <end position="214"/>
    </location>
</feature>
<organism evidence="13 14">
    <name type="scientific">Discostella pseudostelligera</name>
    <dbReference type="NCBI Taxonomy" id="259834"/>
    <lineage>
        <taxon>Eukaryota</taxon>
        <taxon>Sar</taxon>
        <taxon>Stramenopiles</taxon>
        <taxon>Ochrophyta</taxon>
        <taxon>Bacillariophyta</taxon>
        <taxon>Coscinodiscophyceae</taxon>
        <taxon>Thalassiosirophycidae</taxon>
        <taxon>Stephanodiscales</taxon>
        <taxon>Stephanodiscaceae</taxon>
        <taxon>Discostella</taxon>
    </lineage>
</organism>
<keyword evidence="1" id="KW-0723">Serine/threonine-protein kinase</keyword>
<dbReference type="InterPro" id="IPR001194">
    <property type="entry name" value="cDENN_dom"/>
</dbReference>
<feature type="domain" description="Cyclic nucleotide-binding" evidence="11">
    <location>
        <begin position="906"/>
        <end position="1021"/>
    </location>
</feature>
<dbReference type="InterPro" id="IPR037516">
    <property type="entry name" value="Tripartite_DENN"/>
</dbReference>
<dbReference type="CDD" id="cd00038">
    <property type="entry name" value="CAP_ED"/>
    <property type="match status" value="2"/>
</dbReference>
<feature type="compositionally biased region" description="Basic and acidic residues" evidence="9">
    <location>
        <begin position="657"/>
        <end position="669"/>
    </location>
</feature>
<dbReference type="PANTHER" id="PTHR24353:SF147">
    <property type="entry name" value="CGMP-DEPENDENT SERINE_THREONIN PROTEIN KINASE-RELATED"/>
    <property type="match status" value="1"/>
</dbReference>
<keyword evidence="2" id="KW-0140">cGMP</keyword>
<protein>
    <recommendedName>
        <fullName evidence="15">cGMP-dependent protein kinase</fullName>
    </recommendedName>
</protein>
<feature type="region of interest" description="Disordered" evidence="9">
    <location>
        <begin position="1908"/>
        <end position="1930"/>
    </location>
</feature>
<keyword evidence="7" id="KW-0142">cGMP-binding</keyword>
<feature type="region of interest" description="Disordered" evidence="9">
    <location>
        <begin position="439"/>
        <end position="468"/>
    </location>
</feature>
<feature type="binding site" evidence="8">
    <location>
        <position position="1201"/>
    </location>
    <ligand>
        <name>ATP</name>
        <dbReference type="ChEBI" id="CHEBI:30616"/>
    </ligand>
</feature>
<dbReference type="Gene3D" id="1.10.510.10">
    <property type="entry name" value="Transferase(Phosphotransferase) domain 1"/>
    <property type="match status" value="1"/>
</dbReference>
<dbReference type="Proteomes" id="UP001530293">
    <property type="component" value="Unassembled WGS sequence"/>
</dbReference>
<proteinExistence type="predicted"/>
<feature type="compositionally biased region" description="Basic and acidic residues" evidence="9">
    <location>
        <begin position="123"/>
        <end position="132"/>
    </location>
</feature>
<evidence type="ECO:0000256" key="8">
    <source>
        <dbReference type="PROSITE-ProRule" id="PRU10141"/>
    </source>
</evidence>
<feature type="region of interest" description="Disordered" evidence="9">
    <location>
        <begin position="1"/>
        <end position="180"/>
    </location>
</feature>
<comment type="caution">
    <text evidence="13">The sequence shown here is derived from an EMBL/GenBank/DDBJ whole genome shotgun (WGS) entry which is preliminary data.</text>
</comment>
<evidence type="ECO:0000256" key="5">
    <source>
        <dbReference type="ARBA" id="ARBA00022777"/>
    </source>
</evidence>
<feature type="compositionally biased region" description="Polar residues" evidence="9">
    <location>
        <begin position="1908"/>
        <end position="1923"/>
    </location>
</feature>
<dbReference type="GO" id="GO:0005524">
    <property type="term" value="F:ATP binding"/>
    <property type="evidence" value="ECO:0007669"/>
    <property type="project" value="UniProtKB-UniRule"/>
</dbReference>
<dbReference type="EMBL" id="JALLBG020000064">
    <property type="protein sequence ID" value="KAL3768449.1"/>
    <property type="molecule type" value="Genomic_DNA"/>
</dbReference>
<reference evidence="13 14" key="1">
    <citation type="submission" date="2024-10" db="EMBL/GenBank/DDBJ databases">
        <title>Updated reference genomes for cyclostephanoid diatoms.</title>
        <authorList>
            <person name="Roberts W.R."/>
            <person name="Alverson A.J."/>
        </authorList>
    </citation>
    <scope>NUCLEOTIDE SEQUENCE [LARGE SCALE GENOMIC DNA]</scope>
    <source>
        <strain evidence="13 14">AJA232-27</strain>
    </source>
</reference>
<dbReference type="InterPro" id="IPR017441">
    <property type="entry name" value="Protein_kinase_ATP_BS"/>
</dbReference>
<feature type="compositionally biased region" description="Polar residues" evidence="9">
    <location>
        <begin position="136"/>
        <end position="153"/>
    </location>
</feature>
<feature type="compositionally biased region" description="Low complexity" evidence="9">
    <location>
        <begin position="34"/>
        <end position="64"/>
    </location>
</feature>
<feature type="domain" description="Cyclic nucleotide-binding" evidence="11">
    <location>
        <begin position="1029"/>
        <end position="1131"/>
    </location>
</feature>
<dbReference type="PROSITE" id="PS00107">
    <property type="entry name" value="PROTEIN_KINASE_ATP"/>
    <property type="match status" value="1"/>
</dbReference>
<dbReference type="PROSITE" id="PS00889">
    <property type="entry name" value="CNMP_BINDING_2"/>
    <property type="match status" value="1"/>
</dbReference>
<dbReference type="Pfam" id="PF00027">
    <property type="entry name" value="cNMP_binding"/>
    <property type="match status" value="2"/>
</dbReference>
<dbReference type="Pfam" id="PF00069">
    <property type="entry name" value="Pkinase"/>
    <property type="match status" value="1"/>
</dbReference>
<evidence type="ECO:0000256" key="9">
    <source>
        <dbReference type="SAM" id="MobiDB-lite"/>
    </source>
</evidence>
<sequence>MDRMRRRRHDNGCSSSDNNNANGNGSDDSDDSDGATTTTTSTSVMMAAAEATAAALAARAAGNDVDADENDENDTLICGFGRRGGRQRRYGSGGSSFSSDNYSSNYSSSVGTSNISISGGLDTLDRDRHRNGGELGTTTTLQSRPAEDYSNSGGHAYHHNNRSQNEKSNGSGTTSPKDSHEWLRQQSAATSLICGFGNQDTKSPSNDAEDDDQDNAYRDFNRLLQQQNPHHRQFHQHSHHHHHQFIEQQPRRQQPQQQHQESNGHWDANMNMKMMHTNYKPVGTSTTTRRLSPVPAPSPVLALTRNTNNGGAAASLSSQAVSKTPTSPMRHDLNNEGDDYYRFRLRPVSVLTKTGDNNNNSGNNVNYNYNNKSGSFSSSDHGGSGSSSGDGGGGGEPSAKRSVSRSSSIMSYTSEGDFSMASENAVVLMLNLLAEEEEAERKKEQKQQQQQQQKNREEKKRDDNDHIGDIIGVEKIAPKTKIRRRFTHQETNHQQVVGRIYKHEQNRDYESIPAELQLLFGHHDSKNDRKTWNSPMTTTSTTMTTPSPSFSTTTTVKKSPMTMAAASPGLEPGARTGVGRVTVEEVTRTIREHGVKSSMTDLHQHQKHQQQHQEQLTSLLVSHHQQPQQHRTGLNDGAGMVAKGGLHPPSPPPLSHQEIKQQGDTKVETETTVLPTTSTMSQHHKLPSSSLSPPLPHSSYSNTNHYTSKYTTPAIDNDGGRKMNTGGQAISATSSSSSFQSHSNDSHPHTYNHHHHHHQHNMHADPNLHVIREDSDDNDDSISDHRLHQKTNSDGEEDTPCSSSSSSPSSRGNNAVRPRDGGKEHVRWGNNVDDGMLDYIPSSSSSLSFKDRSGKVQSTKSKKSHREEGRRAIVSRNSETEYVKVIVPKPDSVKKLIYDAIAANILFKACSHEELTELVQVFAPSEASAGSTVIQEGDEGDAFYVMECGIVDVYYQNEHKATLYSPVSFGEIALLYGCPRSATLRTRHFCKLWFISRAAFRAITSKFKQRRMESKVESLKKVKIKDKFLSDVLSESELNTLALATLHETFEAGHVIIREGEPGDIFYMIDSGSVDVFISARGGAPVTTLTSGQFFGELALLSKCVRTASCIAKTDVKCHILMRNDFNLLLGDLQSLMDGGDYRRREEEFIQPNLSSSLQIDLADLDILKVLGVGAFGRVRLAKLKRPIEAFKNDDVYFALKIISKQSLKDYGLDVHIMNEKNILSSLDHPCINRFYCDMEDDKHLYFLLEALPGGELCKRLREVKQFPEPWGKFYSASVLFAFCYLHAKKIAYRDLKPENLVMDSIGYVKLVDFGLAKVIERGKTWTLCGTPAYLAPEIVLNDGHDWAVDYWALGVFLFEMTSGREPFAAKNPMEVYKQIVSGHVEIPSYFSPSLTDLIMKLLNTSKSKRLGRTMGGGGAVMQHGWYSDFDWDAHLEKRLEVPLQPKTQEILSEDSVTSSIPSKTAGSSQSKQPQNKGGTRPKEPPRLTYSLGQGNRHHQKLLEMIDSGGHNESDYQADSVRMTMMRVIKQQERWSKVTRESSNSSTRNTTLGVGQQMSTRSSVITVESDAFLRLQLMHLSLAAKRFSSSAEKDRAYQQFSLLSLCSSSVKRGICDLRPCGYHFLDPFVTKKIDVLDRFPQGLSESDINAEALAAFCFPNGLKIRLIPRCAIEGAKRLGWLGVKGDTYQVQGFTDVAGSLNHGCTVTTREVVTHSDARDILSAVALARAWRRSAAVIARWWLNHLRQPMHSRSGPNLNSKLKGTRASSMVEKASAMKWGRKVGDDEVHRMGEERSSATILRAAVDKVIAVNMFKSASMGDSAFGEGDTAVDYTTGQDRVEGDGTPVPEHIRLLGISAYQAMIDAENEGDICIVEKSYVLTGTKLQDTSLYFCALQNLIDMERRLDENSGSMTSFKRRSMTNNGDESRSNDQHRHAILSALQSNLSLTPVQRRVMHPRNEFSYVSSPQRRFVMDLSIPGFSKISLPLPLPKVSGEWGLSTLFLRIKDSGLLILLKLLLLERSVLLVGETSEEVTACSTVLLELLHPYKWASAFMPLLPSDMLDFVSSPVPFIAGMIVDGKQHLHNIIHDYGVKDAMLQGLSIVNLVSGKLIVTREQGTSDMLRRSFQTIPELTLYHKRLEEYCKSPASNLLSFKKFCKYGASRKESLTLQKIKDVIKKHLSTFTIGLNDKSDAWQQYGEFNKTTGTFDFCPNKFIEPLKDRMIFQIQFQEMMAHTQLFVGYVEELQLAHEKRIALLSGRHAKFIAQWVELHWHAKFGR</sequence>
<dbReference type="PROSITE" id="PS00108">
    <property type="entry name" value="PROTEIN_KINASE_ST"/>
    <property type="match status" value="1"/>
</dbReference>
<dbReference type="PROSITE" id="PS50042">
    <property type="entry name" value="CNMP_BINDING_3"/>
    <property type="match status" value="2"/>
</dbReference>
<evidence type="ECO:0000256" key="7">
    <source>
        <dbReference type="ARBA" id="ARBA00022992"/>
    </source>
</evidence>
<dbReference type="SUPFAM" id="SSF56112">
    <property type="entry name" value="Protein kinase-like (PK-like)"/>
    <property type="match status" value="1"/>
</dbReference>
<evidence type="ECO:0000256" key="3">
    <source>
        <dbReference type="ARBA" id="ARBA00022679"/>
    </source>
</evidence>
<feature type="compositionally biased region" description="Low complexity" evidence="9">
    <location>
        <begin position="95"/>
        <end position="120"/>
    </location>
</feature>
<accession>A0ABD3MYL1</accession>
<feature type="compositionally biased region" description="Basic and acidic residues" evidence="9">
    <location>
        <begin position="329"/>
        <end position="342"/>
    </location>
</feature>
<dbReference type="SMART" id="SM00100">
    <property type="entry name" value="cNMP"/>
    <property type="match status" value="2"/>
</dbReference>
<dbReference type="SMART" id="SM00799">
    <property type="entry name" value="DENN"/>
    <property type="match status" value="1"/>
</dbReference>
<dbReference type="PROSITE" id="PS50011">
    <property type="entry name" value="PROTEIN_KINASE_DOM"/>
    <property type="match status" value="1"/>
</dbReference>
<feature type="compositionally biased region" description="Basic residues" evidence="9">
    <location>
        <begin position="750"/>
        <end position="761"/>
    </location>
</feature>
<feature type="compositionally biased region" description="Polar residues" evidence="9">
    <location>
        <begin position="304"/>
        <end position="327"/>
    </location>
</feature>
<keyword evidence="3" id="KW-0808">Transferase</keyword>
<feature type="compositionally biased region" description="Basic residues" evidence="9">
    <location>
        <begin position="229"/>
        <end position="243"/>
    </location>
</feature>
<name>A0ABD3MYL1_9STRA</name>
<feature type="compositionally biased region" description="Low complexity" evidence="9">
    <location>
        <begin position="12"/>
        <end position="26"/>
    </location>
</feature>
<evidence type="ECO:0000259" key="11">
    <source>
        <dbReference type="PROSITE" id="PS50042"/>
    </source>
</evidence>
<evidence type="ECO:0000259" key="10">
    <source>
        <dbReference type="PROSITE" id="PS50011"/>
    </source>
</evidence>
<dbReference type="InterPro" id="IPR043153">
    <property type="entry name" value="DENN_C"/>
</dbReference>
<dbReference type="InterPro" id="IPR014710">
    <property type="entry name" value="RmlC-like_jellyroll"/>
</dbReference>